<dbReference type="Pfam" id="PF07470">
    <property type="entry name" value="Glyco_hydro_88"/>
    <property type="match status" value="1"/>
</dbReference>
<evidence type="ECO:0000313" key="5">
    <source>
        <dbReference type="EMBL" id="SHF97229.1"/>
    </source>
</evidence>
<feature type="binding site" evidence="4">
    <location>
        <position position="113"/>
    </location>
    <ligand>
        <name>substrate</name>
    </ligand>
</feature>
<dbReference type="InterPro" id="IPR052369">
    <property type="entry name" value="UG_Glycosaminoglycan_Hydrolase"/>
</dbReference>
<comment type="similarity">
    <text evidence="2">Belongs to the glycosyl hydrolase 88 family.</text>
</comment>
<organism evidence="5 6">
    <name type="scientific">Mariniphaga anaerophila</name>
    <dbReference type="NCBI Taxonomy" id="1484053"/>
    <lineage>
        <taxon>Bacteria</taxon>
        <taxon>Pseudomonadati</taxon>
        <taxon>Bacteroidota</taxon>
        <taxon>Bacteroidia</taxon>
        <taxon>Marinilabiliales</taxon>
        <taxon>Prolixibacteraceae</taxon>
        <taxon>Mariniphaga</taxon>
    </lineage>
</organism>
<protein>
    <submittedName>
        <fullName evidence="5">Glycosyl Hydrolase Family 88</fullName>
    </submittedName>
</protein>
<dbReference type="AlphaFoldDB" id="A0A1M5G0I9"/>
<dbReference type="PANTHER" id="PTHR36845">
    <property type="entry name" value="HYDROLASE, PUTATIVE (AFU_ORTHOLOGUE AFUA_7G05090)-RELATED"/>
    <property type="match status" value="1"/>
</dbReference>
<feature type="binding site" evidence="4">
    <location>
        <position position="247"/>
    </location>
    <ligand>
        <name>substrate</name>
    </ligand>
</feature>
<feature type="binding site" evidence="4">
    <location>
        <position position="231"/>
    </location>
    <ligand>
        <name>substrate</name>
    </ligand>
</feature>
<feature type="active site" description="Nucleophile" evidence="3">
    <location>
        <position position="113"/>
    </location>
</feature>
<dbReference type="InterPro" id="IPR008928">
    <property type="entry name" value="6-hairpin_glycosidase_sf"/>
</dbReference>
<feature type="binding site" evidence="4">
    <location>
        <position position="171"/>
    </location>
    <ligand>
        <name>substrate</name>
    </ligand>
</feature>
<dbReference type="GO" id="GO:0052757">
    <property type="term" value="F:chondroitin hydrolase activity"/>
    <property type="evidence" value="ECO:0007669"/>
    <property type="project" value="TreeGrafter"/>
</dbReference>
<dbReference type="SUPFAM" id="SSF48208">
    <property type="entry name" value="Six-hairpin glycosidases"/>
    <property type="match status" value="1"/>
</dbReference>
<dbReference type="RefSeq" id="WP_245820226.1">
    <property type="nucleotide sequence ID" value="NZ_FQUM01000016.1"/>
</dbReference>
<feature type="active site" description="Proton donor" evidence="3">
    <location>
        <position position="171"/>
    </location>
</feature>
<dbReference type="EMBL" id="FQUM01000016">
    <property type="protein sequence ID" value="SHF97229.1"/>
    <property type="molecule type" value="Genomic_DNA"/>
</dbReference>
<feature type="binding site" evidence="4">
    <location>
        <position position="243"/>
    </location>
    <ligand>
        <name>substrate</name>
    </ligand>
</feature>
<dbReference type="STRING" id="1484053.SAMN05444274_1163"/>
<dbReference type="InterPro" id="IPR010905">
    <property type="entry name" value="Glyco_hydro_88"/>
</dbReference>
<reference evidence="5 6" key="1">
    <citation type="submission" date="2016-11" db="EMBL/GenBank/DDBJ databases">
        <authorList>
            <person name="Jaros S."/>
            <person name="Januszkiewicz K."/>
            <person name="Wedrychowicz H."/>
        </authorList>
    </citation>
    <scope>NUCLEOTIDE SEQUENCE [LARGE SCALE GENOMIC DNA]</scope>
    <source>
        <strain evidence="5 6">DSM 26910</strain>
    </source>
</reference>
<evidence type="ECO:0000256" key="1">
    <source>
        <dbReference type="ARBA" id="ARBA00022801"/>
    </source>
</evidence>
<dbReference type="GO" id="GO:0000272">
    <property type="term" value="P:polysaccharide catabolic process"/>
    <property type="evidence" value="ECO:0007669"/>
    <property type="project" value="TreeGrafter"/>
</dbReference>
<keyword evidence="1 5" id="KW-0378">Hydrolase</keyword>
<evidence type="ECO:0000256" key="4">
    <source>
        <dbReference type="PIRSR" id="PIRSR610905-2"/>
    </source>
</evidence>
<sequence length="391" mass="45021">MKMSTIRNCTLFLFAFFIISCQQTDENWFDNASKTVDRQLSLASEHYTPENNPRSIYPDGTVRLCHLKDWTVGFFPGSLWYAYELTGNASLKEQAVKYTEVLDSIKYWTHTHDLGFMLYCSYGNAYRLTKNESYKNVLKTGARSLISRYNSNVQSIRSWDFGEWQFPVIVDNMMNLEYLMWTAEATHDKVYSEIAVNHANTTLANHFRDDFSSYHVVSYDTLSGKPIEKGTHQGYSDESSWARGQAWGLYGYTMMYRFTKDPAYLQMAENIAKLIMSLETMPDDKIPYWDYNAPDIPNAPRDASAAAITASALLELSEFTKNGQPYFDYAESVLMSLSSPEYLANPGENEFFLLKHSVGALPNNSEIDTPINYADYYYIESLLRYKNLKKI</sequence>
<dbReference type="Gene3D" id="1.50.10.10">
    <property type="match status" value="1"/>
</dbReference>
<dbReference type="PANTHER" id="PTHR36845:SF1">
    <property type="entry name" value="HYDROLASE, PUTATIVE (AFU_ORTHOLOGUE AFUA_7G05090)-RELATED"/>
    <property type="match status" value="1"/>
</dbReference>
<keyword evidence="6" id="KW-1185">Reference proteome</keyword>
<gene>
    <name evidence="5" type="ORF">SAMN05444274_1163</name>
</gene>
<dbReference type="PROSITE" id="PS51257">
    <property type="entry name" value="PROKAR_LIPOPROTEIN"/>
    <property type="match status" value="1"/>
</dbReference>
<dbReference type="InterPro" id="IPR012341">
    <property type="entry name" value="6hp_glycosidase-like_sf"/>
</dbReference>
<evidence type="ECO:0000256" key="2">
    <source>
        <dbReference type="ARBA" id="ARBA00038358"/>
    </source>
</evidence>
<proteinExistence type="inferred from homology"/>
<name>A0A1M5G0I9_9BACT</name>
<accession>A0A1M5G0I9</accession>
<evidence type="ECO:0000313" key="6">
    <source>
        <dbReference type="Proteomes" id="UP000184164"/>
    </source>
</evidence>
<dbReference type="Proteomes" id="UP000184164">
    <property type="component" value="Unassembled WGS sequence"/>
</dbReference>
<evidence type="ECO:0000256" key="3">
    <source>
        <dbReference type="PIRSR" id="PIRSR610905-1"/>
    </source>
</evidence>